<comment type="caution">
    <text evidence="1">The sequence shown here is derived from an EMBL/GenBank/DDBJ whole genome shotgun (WGS) entry which is preliminary data.</text>
</comment>
<keyword evidence="2" id="KW-1185">Reference proteome</keyword>
<proteinExistence type="predicted"/>
<reference evidence="1 2" key="1">
    <citation type="journal article" date="2022" name="New Phytol.">
        <title>Ecological generalism drives hyperdiversity of secondary metabolite gene clusters in xylarialean endophytes.</title>
        <authorList>
            <person name="Franco M.E.E."/>
            <person name="Wisecaver J.H."/>
            <person name="Arnold A.E."/>
            <person name="Ju Y.M."/>
            <person name="Slot J.C."/>
            <person name="Ahrendt S."/>
            <person name="Moore L.P."/>
            <person name="Eastman K.E."/>
            <person name="Scott K."/>
            <person name="Konkel Z."/>
            <person name="Mondo S.J."/>
            <person name="Kuo A."/>
            <person name="Hayes R.D."/>
            <person name="Haridas S."/>
            <person name="Andreopoulos B."/>
            <person name="Riley R."/>
            <person name="LaButti K."/>
            <person name="Pangilinan J."/>
            <person name="Lipzen A."/>
            <person name="Amirebrahimi M."/>
            <person name="Yan J."/>
            <person name="Adam C."/>
            <person name="Keymanesh K."/>
            <person name="Ng V."/>
            <person name="Louie K."/>
            <person name="Northen T."/>
            <person name="Drula E."/>
            <person name="Henrissat B."/>
            <person name="Hsieh H.M."/>
            <person name="Youens-Clark K."/>
            <person name="Lutzoni F."/>
            <person name="Miadlikowska J."/>
            <person name="Eastwood D.C."/>
            <person name="Hamelin R.C."/>
            <person name="Grigoriev I.V."/>
            <person name="U'Ren J.M."/>
        </authorList>
    </citation>
    <scope>NUCLEOTIDE SEQUENCE [LARGE SCALE GENOMIC DNA]</scope>
    <source>
        <strain evidence="1 2">ER1909</strain>
    </source>
</reference>
<name>A0ACC0CQN0_9PEZI</name>
<dbReference type="Proteomes" id="UP001497680">
    <property type="component" value="Unassembled WGS sequence"/>
</dbReference>
<organism evidence="1 2">
    <name type="scientific">Hypoxylon rubiginosum</name>
    <dbReference type="NCBI Taxonomy" id="110542"/>
    <lineage>
        <taxon>Eukaryota</taxon>
        <taxon>Fungi</taxon>
        <taxon>Dikarya</taxon>
        <taxon>Ascomycota</taxon>
        <taxon>Pezizomycotina</taxon>
        <taxon>Sordariomycetes</taxon>
        <taxon>Xylariomycetidae</taxon>
        <taxon>Xylariales</taxon>
        <taxon>Hypoxylaceae</taxon>
        <taxon>Hypoxylon</taxon>
    </lineage>
</organism>
<evidence type="ECO:0000313" key="2">
    <source>
        <dbReference type="Proteomes" id="UP001497680"/>
    </source>
</evidence>
<sequence>MAPMLKILSLDGGGIRGLSSLLILEKLMETIQKDQHLEKIPRPCDYFDLIGGTSTGGIIAIMLGRLEMSVEDCIKTYRSFAERAFTPKRRILSLPASPNGAYSALALEIAMKDVVKTQCRNINCTNLQTCTHGDEPFQDDSCVKTVVLAVTKENVDAKPTLFRTYDKTSGFRDCTIWQVARATSAASTFFKSIKLGRDQIEFIDAGFGYNNPCQVLMDEAQKQFPEAHQVRVLSIGTGLGAVVTIKNTRISILKALKSIATTSKKVADRLDDEYGETGQYYRFNVDRGLEDITLADWHKDSQISAHTHNYLQDKERDIVRCALAFSTTGDEVDDLDDDWSYDHQFSEKSRNNLRAIRPRLVMLRNKASQDAEQCNSIIRVGPGGWGRISDNECDGGSKQWNFVAV</sequence>
<dbReference type="EMBL" id="MU394368">
    <property type="protein sequence ID" value="KAI6082602.1"/>
    <property type="molecule type" value="Genomic_DNA"/>
</dbReference>
<gene>
    <name evidence="1" type="ORF">F4821DRAFT_209221</name>
</gene>
<accession>A0ACC0CQN0</accession>
<evidence type="ECO:0000313" key="1">
    <source>
        <dbReference type="EMBL" id="KAI6082602.1"/>
    </source>
</evidence>
<protein>
    <submittedName>
        <fullName evidence="1">FabD/lysophospholipase-like protein</fullName>
    </submittedName>
</protein>